<gene>
    <name evidence="2" type="ORF">AWL63_13275</name>
</gene>
<organism evidence="2 3">
    <name type="scientific">Sphingomonas panacis</name>
    <dbReference type="NCBI Taxonomy" id="1560345"/>
    <lineage>
        <taxon>Bacteria</taxon>
        <taxon>Pseudomonadati</taxon>
        <taxon>Pseudomonadota</taxon>
        <taxon>Alphaproteobacteria</taxon>
        <taxon>Sphingomonadales</taxon>
        <taxon>Sphingomonadaceae</taxon>
        <taxon>Sphingomonas</taxon>
    </lineage>
</organism>
<evidence type="ECO:0008006" key="4">
    <source>
        <dbReference type="Google" id="ProtNLM"/>
    </source>
</evidence>
<keyword evidence="1" id="KW-0472">Membrane</keyword>
<name>A0A1B3ZBI6_9SPHN</name>
<feature type="transmembrane region" description="Helical" evidence="1">
    <location>
        <begin position="45"/>
        <end position="73"/>
    </location>
</feature>
<dbReference type="STRING" id="1560345.AWL63_13275"/>
<proteinExistence type="predicted"/>
<dbReference type="OrthoDB" id="7595734at2"/>
<evidence type="ECO:0000256" key="1">
    <source>
        <dbReference type="SAM" id="Phobius"/>
    </source>
</evidence>
<keyword evidence="1" id="KW-1133">Transmembrane helix</keyword>
<feature type="transmembrane region" description="Helical" evidence="1">
    <location>
        <begin position="79"/>
        <end position="104"/>
    </location>
</feature>
<accession>A0A1B3ZBI6</accession>
<sequence>MAENTTDDGIGTLISRLVEDAKAFAFAEIAVYRARLMKAVADYRAAAILGVAALILAHAAVIALLVGIILSVAQALGPIWATVITVGGALLVAGVLVWIAVSIVSAKGKAR</sequence>
<dbReference type="EMBL" id="CP014168">
    <property type="protein sequence ID" value="AOH84790.1"/>
    <property type="molecule type" value="Genomic_DNA"/>
</dbReference>
<dbReference type="Pfam" id="PF07332">
    <property type="entry name" value="Phage_holin_3_6"/>
    <property type="match status" value="1"/>
</dbReference>
<dbReference type="InterPro" id="IPR009937">
    <property type="entry name" value="Phage_holin_3_6"/>
</dbReference>
<dbReference type="AlphaFoldDB" id="A0A1B3ZBI6"/>
<dbReference type="KEGG" id="span:AWL63_13275"/>
<keyword evidence="1" id="KW-0812">Transmembrane</keyword>
<dbReference type="RefSeq" id="WP_069205342.1">
    <property type="nucleotide sequence ID" value="NZ_CP014168.1"/>
</dbReference>
<reference evidence="2 3" key="1">
    <citation type="submission" date="2016-01" db="EMBL/GenBank/DDBJ databases">
        <title>Complete genome and mega plasmid sequence of Sphingomonas panacis DCY99 elicits systemic resistance in rice to Xanthomonas oryzae.</title>
        <authorList>
            <person name="Kim Y.J."/>
            <person name="Yang D.C."/>
            <person name="Sing P."/>
        </authorList>
    </citation>
    <scope>NUCLEOTIDE SEQUENCE [LARGE SCALE GENOMIC DNA]</scope>
    <source>
        <strain evidence="2 3">DCY99</strain>
    </source>
</reference>
<evidence type="ECO:0000313" key="2">
    <source>
        <dbReference type="EMBL" id="AOH84790.1"/>
    </source>
</evidence>
<evidence type="ECO:0000313" key="3">
    <source>
        <dbReference type="Proteomes" id="UP000094256"/>
    </source>
</evidence>
<protein>
    <recommendedName>
        <fullName evidence="4">Phage holin family protein</fullName>
    </recommendedName>
</protein>
<dbReference type="Proteomes" id="UP000094256">
    <property type="component" value="Chromosome"/>
</dbReference>
<keyword evidence="3" id="KW-1185">Reference proteome</keyword>